<proteinExistence type="predicted"/>
<dbReference type="GO" id="GO:0000981">
    <property type="term" value="F:DNA-binding transcription factor activity, RNA polymerase II-specific"/>
    <property type="evidence" value="ECO:0007669"/>
    <property type="project" value="InterPro"/>
</dbReference>
<organism evidence="1 2">
    <name type="scientific">Arxiozyma heterogenica</name>
    <dbReference type="NCBI Taxonomy" id="278026"/>
    <lineage>
        <taxon>Eukaryota</taxon>
        <taxon>Fungi</taxon>
        <taxon>Dikarya</taxon>
        <taxon>Ascomycota</taxon>
        <taxon>Saccharomycotina</taxon>
        <taxon>Saccharomycetes</taxon>
        <taxon>Saccharomycetales</taxon>
        <taxon>Saccharomycetaceae</taxon>
        <taxon>Arxiozyma</taxon>
    </lineage>
</organism>
<evidence type="ECO:0000313" key="2">
    <source>
        <dbReference type="Proteomes" id="UP001306508"/>
    </source>
</evidence>
<reference evidence="2" key="1">
    <citation type="submission" date="2023-07" db="EMBL/GenBank/DDBJ databases">
        <title>A draft genome of Kazachstania heterogenica Y-27499.</title>
        <authorList>
            <person name="Donic C."/>
            <person name="Kralova J.S."/>
            <person name="Fidel L."/>
            <person name="Ben-Dor S."/>
            <person name="Jung S."/>
        </authorList>
    </citation>
    <scope>NUCLEOTIDE SEQUENCE [LARGE SCALE GENOMIC DNA]</scope>
    <source>
        <strain evidence="2">Y27499</strain>
    </source>
</reference>
<gene>
    <name evidence="1" type="ORF">RI543_002181</name>
</gene>
<protein>
    <recommendedName>
        <fullName evidence="3">Zn(2)-C6 fungal-type domain-containing protein</fullName>
    </recommendedName>
</protein>
<dbReference type="CDD" id="cd00067">
    <property type="entry name" value="GAL4"/>
    <property type="match status" value="1"/>
</dbReference>
<evidence type="ECO:0008006" key="3">
    <source>
        <dbReference type="Google" id="ProtNLM"/>
    </source>
</evidence>
<dbReference type="Gene3D" id="4.10.240.10">
    <property type="entry name" value="Zn(2)-C6 fungal-type DNA-binding domain"/>
    <property type="match status" value="1"/>
</dbReference>
<dbReference type="InterPro" id="IPR036864">
    <property type="entry name" value="Zn2-C6_fun-type_DNA-bd_sf"/>
</dbReference>
<name>A0AAN7W3J1_9SACH</name>
<evidence type="ECO:0000313" key="1">
    <source>
        <dbReference type="EMBL" id="KAK5780424.1"/>
    </source>
</evidence>
<dbReference type="AlphaFoldDB" id="A0AAN7W3J1"/>
<comment type="caution">
    <text evidence="1">The sequence shown here is derived from an EMBL/GenBank/DDBJ whole genome shotgun (WGS) entry which is preliminary data.</text>
</comment>
<dbReference type="Proteomes" id="UP001306508">
    <property type="component" value="Unassembled WGS sequence"/>
</dbReference>
<dbReference type="GO" id="GO:0008270">
    <property type="term" value="F:zinc ion binding"/>
    <property type="evidence" value="ECO:0007669"/>
    <property type="project" value="InterPro"/>
</dbReference>
<accession>A0AAN7W3J1</accession>
<dbReference type="EMBL" id="JAWIZZ010000041">
    <property type="protein sequence ID" value="KAK5780424.1"/>
    <property type="molecule type" value="Genomic_DNA"/>
</dbReference>
<sequence length="405" mass="45837">MNKEDIVTCQPNNLLVYPAFPNIRNAQTGFNAFQNKNINTINGTHLTKKVTKSTPIMNANRSMHPLLLPNYNQTSTNTNIQSPINTTTNTIQSTNRTVPSNNVPITSNNGIYWPVNNTSNCHINPAIFSNPQPIYQQRYVSSNPPQLRNMPYSSVRPFPTDTPISITKSYSILGGGDTTKRSSSFSSQNIIQLPYSPYNCNEQNIVHGAPVVFKQTPLSSISPTFFNKSFSQSRKRQRLGPSCDTCRSRKVKCDAKIEILYEDDRIINEISQKLVNILKPSEVEELSKTVLRYHVLPKELFVDNVDNSNSNGNHNNGARKHYRLLKYINKIVLFQTCSSCLKLKNHKKKTSCANKWRVEQCSFSRGLTKSDTNIFNEIHRVTGKNLDEMTVEDFRIAGLQVSFPI</sequence>
<keyword evidence="2" id="KW-1185">Reference proteome</keyword>
<dbReference type="InterPro" id="IPR001138">
    <property type="entry name" value="Zn2Cys6_DnaBD"/>
</dbReference>
<dbReference type="SUPFAM" id="SSF57701">
    <property type="entry name" value="Zn2/Cys6 DNA-binding domain"/>
    <property type="match status" value="1"/>
</dbReference>